<protein>
    <submittedName>
        <fullName evidence="1">Methylated-DNA--[protein]-cysteine S-methyltransferase</fullName>
        <ecNumber evidence="1">2.1.1.63</ecNumber>
    </submittedName>
</protein>
<proteinExistence type="predicted"/>
<evidence type="ECO:0000313" key="1">
    <source>
        <dbReference type="EMBL" id="MFM9331269.1"/>
    </source>
</evidence>
<keyword evidence="1" id="KW-0489">Methyltransferase</keyword>
<dbReference type="EMBL" id="JBJURJ010000017">
    <property type="protein sequence ID" value="MFM9331269.1"/>
    <property type="molecule type" value="Genomic_DNA"/>
</dbReference>
<sequence>MRRNLKGTPVYWTRFAYGPWRLHVAATEQGLCYVGSADRSYEELEDWACRRLQGCRLTEDAGKLAPYTGQLTGYLQGERQDFTVPLDLYGTPFQLAVWDALNSIPYGQTVTYSDIAHRLDKPQASRAVGAAIGANPVLITVPCHRVVGKQGALTGYRGGLSMKTGLLELERRGLLSPV</sequence>
<keyword evidence="1" id="KW-0808">Transferase</keyword>
<name>A0ACC7P4U8_9BACL</name>
<gene>
    <name evidence="1" type="ORF">ACI1P1_23525</name>
</gene>
<dbReference type="Proteomes" id="UP001631969">
    <property type="component" value="Unassembled WGS sequence"/>
</dbReference>
<dbReference type="EC" id="2.1.1.63" evidence="1"/>
<keyword evidence="2" id="KW-1185">Reference proteome</keyword>
<organism evidence="1 2">
    <name type="scientific">Paenibacillus mesotrionivorans</name>
    <dbReference type="NCBI Taxonomy" id="3160968"/>
    <lineage>
        <taxon>Bacteria</taxon>
        <taxon>Bacillati</taxon>
        <taxon>Bacillota</taxon>
        <taxon>Bacilli</taxon>
        <taxon>Bacillales</taxon>
        <taxon>Paenibacillaceae</taxon>
        <taxon>Paenibacillus</taxon>
    </lineage>
</organism>
<evidence type="ECO:0000313" key="2">
    <source>
        <dbReference type="Proteomes" id="UP001631969"/>
    </source>
</evidence>
<reference evidence="1" key="1">
    <citation type="submission" date="2024-12" db="EMBL/GenBank/DDBJ databases">
        <authorList>
            <person name="Wu N."/>
        </authorList>
    </citation>
    <scope>NUCLEOTIDE SEQUENCE</scope>
    <source>
        <strain evidence="1">P15</strain>
    </source>
</reference>
<comment type="caution">
    <text evidence="1">The sequence shown here is derived from an EMBL/GenBank/DDBJ whole genome shotgun (WGS) entry which is preliminary data.</text>
</comment>
<accession>A0ACC7P4U8</accession>